<evidence type="ECO:0000256" key="14">
    <source>
        <dbReference type="ARBA" id="ARBA00023264"/>
    </source>
</evidence>
<evidence type="ECO:0000256" key="13">
    <source>
        <dbReference type="ARBA" id="ARBA00023209"/>
    </source>
</evidence>
<dbReference type="AlphaFoldDB" id="A0A317DV21"/>
<keyword evidence="7" id="KW-0444">Lipid biosynthesis</keyword>
<evidence type="ECO:0000256" key="8">
    <source>
        <dbReference type="ARBA" id="ARBA00022679"/>
    </source>
</evidence>
<dbReference type="PIRSF" id="PIRSF000847">
    <property type="entry name" value="Phos_ph_gly_syn"/>
    <property type="match status" value="1"/>
</dbReference>
<dbReference type="GO" id="GO:0046474">
    <property type="term" value="P:glycerophospholipid biosynthetic process"/>
    <property type="evidence" value="ECO:0007669"/>
    <property type="project" value="TreeGrafter"/>
</dbReference>
<comment type="pathway">
    <text evidence="2">Phospholipid metabolism; phosphatidylglycerol biosynthesis; phosphatidylglycerol from CDP-diacylglycerol: step 1/2.</text>
</comment>
<comment type="caution">
    <text evidence="19">The sequence shown here is derived from an EMBL/GenBank/DDBJ whole genome shotgun (WGS) entry which is preliminary data.</text>
</comment>
<evidence type="ECO:0000256" key="12">
    <source>
        <dbReference type="ARBA" id="ARBA00023136"/>
    </source>
</evidence>
<dbReference type="EMBL" id="QGLE01000014">
    <property type="protein sequence ID" value="PWR18528.1"/>
    <property type="molecule type" value="Genomic_DNA"/>
</dbReference>
<dbReference type="InterPro" id="IPR004570">
    <property type="entry name" value="Phosphatidylglycerol_P_synth"/>
</dbReference>
<dbReference type="PANTHER" id="PTHR14269">
    <property type="entry name" value="CDP-DIACYLGLYCEROL--GLYCEROL-3-PHOSPHATE 3-PHOSPHATIDYLTRANSFERASE-RELATED"/>
    <property type="match status" value="1"/>
</dbReference>
<evidence type="ECO:0000256" key="16">
    <source>
        <dbReference type="NCBIfam" id="TIGR00560"/>
    </source>
</evidence>
<evidence type="ECO:0000256" key="7">
    <source>
        <dbReference type="ARBA" id="ARBA00022516"/>
    </source>
</evidence>
<dbReference type="Pfam" id="PF01066">
    <property type="entry name" value="CDP-OH_P_transf"/>
    <property type="match status" value="1"/>
</dbReference>
<comment type="pathway">
    <text evidence="3">Lipid metabolism.</text>
</comment>
<name>A0A317DV21_9PROT</name>
<dbReference type="EC" id="2.7.8.5" evidence="5 16"/>
<evidence type="ECO:0000256" key="9">
    <source>
        <dbReference type="ARBA" id="ARBA00022692"/>
    </source>
</evidence>
<comment type="similarity">
    <text evidence="4 17">Belongs to the CDP-alcohol phosphatidyltransferase class-I family.</text>
</comment>
<keyword evidence="9 18" id="KW-0812">Transmembrane</keyword>
<evidence type="ECO:0000256" key="6">
    <source>
        <dbReference type="ARBA" id="ARBA00014944"/>
    </source>
</evidence>
<evidence type="ECO:0000313" key="19">
    <source>
        <dbReference type="EMBL" id="PWR18528.1"/>
    </source>
</evidence>
<dbReference type="InterPro" id="IPR048254">
    <property type="entry name" value="CDP_ALCOHOL_P_TRANSF_CS"/>
</dbReference>
<dbReference type="RefSeq" id="WP_109907776.1">
    <property type="nucleotide sequence ID" value="NZ_QGLE01000014.1"/>
</dbReference>
<dbReference type="InterPro" id="IPR000462">
    <property type="entry name" value="CDP-OH_P_trans"/>
</dbReference>
<dbReference type="Proteomes" id="UP000245461">
    <property type="component" value="Unassembled WGS sequence"/>
</dbReference>
<dbReference type="NCBIfam" id="TIGR00560">
    <property type="entry name" value="pgsA"/>
    <property type="match status" value="1"/>
</dbReference>
<evidence type="ECO:0000256" key="15">
    <source>
        <dbReference type="ARBA" id="ARBA00048586"/>
    </source>
</evidence>
<keyword evidence="10 18" id="KW-1133">Transmembrane helix</keyword>
<sequence length="187" mass="20216">MITNLPNLLTLFRIVVIPLMVAAFFLDFPVANWVSFSLYTAACITDYFDGWLARALNQTSPLGRFLDPIADKLLVAAALLMLVAKGHIADFAVIAAVIILLREVLVSGLREFLAELRVGVPVSKLAKWKTTVQMIALGFLMVGRASPAAIPSEDIGLWGLWGAAALTLVTGYDYLRAGLRHMTGTAA</sequence>
<keyword evidence="12 18" id="KW-0472">Membrane</keyword>
<evidence type="ECO:0000256" key="4">
    <source>
        <dbReference type="ARBA" id="ARBA00010441"/>
    </source>
</evidence>
<evidence type="ECO:0000256" key="10">
    <source>
        <dbReference type="ARBA" id="ARBA00022989"/>
    </source>
</evidence>
<dbReference type="PANTHER" id="PTHR14269:SF62">
    <property type="entry name" value="CDP-DIACYLGLYCEROL--GLYCEROL-3-PHOSPHATE 3-PHOSPHATIDYLTRANSFERASE 1, CHLOROPLASTIC"/>
    <property type="match status" value="1"/>
</dbReference>
<feature type="transmembrane region" description="Helical" evidence="18">
    <location>
        <begin position="6"/>
        <end position="26"/>
    </location>
</feature>
<keyword evidence="20" id="KW-1185">Reference proteome</keyword>
<evidence type="ECO:0000256" key="1">
    <source>
        <dbReference type="ARBA" id="ARBA00004141"/>
    </source>
</evidence>
<accession>A0A317DV21</accession>
<evidence type="ECO:0000256" key="18">
    <source>
        <dbReference type="SAM" id="Phobius"/>
    </source>
</evidence>
<keyword evidence="14" id="KW-1208">Phospholipid metabolism</keyword>
<gene>
    <name evidence="19" type="primary">pgsA</name>
    <name evidence="19" type="ORF">DKG74_19125</name>
</gene>
<comment type="subcellular location">
    <subcellularLocation>
        <location evidence="1">Membrane</location>
        <topology evidence="1">Multi-pass membrane protein</topology>
    </subcellularLocation>
</comment>
<dbReference type="PROSITE" id="PS00379">
    <property type="entry name" value="CDP_ALCOHOL_P_TRANSF"/>
    <property type="match status" value="1"/>
</dbReference>
<evidence type="ECO:0000256" key="11">
    <source>
        <dbReference type="ARBA" id="ARBA00023098"/>
    </source>
</evidence>
<keyword evidence="8 17" id="KW-0808">Transferase</keyword>
<dbReference type="GO" id="GO:0008444">
    <property type="term" value="F:CDP-diacylglycerol-glycerol-3-phosphate 3-phosphatidyltransferase activity"/>
    <property type="evidence" value="ECO:0007669"/>
    <property type="project" value="UniProtKB-UniRule"/>
</dbReference>
<protein>
    <recommendedName>
        <fullName evidence="6 16">CDP-diacylglycerol--glycerol-3-phosphate 3-phosphatidyltransferase</fullName>
        <ecNumber evidence="5 16">2.7.8.5</ecNumber>
    </recommendedName>
</protein>
<organism evidence="19 20">
    <name type="scientific">Zavarzinia aquatilis</name>
    <dbReference type="NCBI Taxonomy" id="2211142"/>
    <lineage>
        <taxon>Bacteria</taxon>
        <taxon>Pseudomonadati</taxon>
        <taxon>Pseudomonadota</taxon>
        <taxon>Alphaproteobacteria</taxon>
        <taxon>Rhodospirillales</taxon>
        <taxon>Zavarziniaceae</taxon>
        <taxon>Zavarzinia</taxon>
    </lineage>
</organism>
<dbReference type="Gene3D" id="1.20.120.1760">
    <property type="match status" value="1"/>
</dbReference>
<dbReference type="GO" id="GO:0016020">
    <property type="term" value="C:membrane"/>
    <property type="evidence" value="ECO:0007669"/>
    <property type="project" value="UniProtKB-SubCell"/>
</dbReference>
<keyword evidence="13" id="KW-0594">Phospholipid biosynthesis</keyword>
<feature type="transmembrane region" description="Helical" evidence="18">
    <location>
        <begin position="73"/>
        <end position="101"/>
    </location>
</feature>
<dbReference type="InterPro" id="IPR043130">
    <property type="entry name" value="CDP-OH_PTrfase_TM_dom"/>
</dbReference>
<evidence type="ECO:0000313" key="20">
    <source>
        <dbReference type="Proteomes" id="UP000245461"/>
    </source>
</evidence>
<keyword evidence="11" id="KW-0443">Lipid metabolism</keyword>
<reference evidence="19 20" key="1">
    <citation type="submission" date="2018-05" db="EMBL/GenBank/DDBJ databases">
        <title>Zavarzinia sp. HR-AS.</title>
        <authorList>
            <person name="Lee Y."/>
            <person name="Jeon C.O."/>
        </authorList>
    </citation>
    <scope>NUCLEOTIDE SEQUENCE [LARGE SCALE GENOMIC DNA]</scope>
    <source>
        <strain evidence="19 20">HR-AS</strain>
    </source>
</reference>
<evidence type="ECO:0000256" key="17">
    <source>
        <dbReference type="RuleBase" id="RU003750"/>
    </source>
</evidence>
<evidence type="ECO:0000256" key="2">
    <source>
        <dbReference type="ARBA" id="ARBA00005042"/>
    </source>
</evidence>
<comment type="catalytic activity">
    <reaction evidence="15">
        <text>a CDP-1,2-diacyl-sn-glycerol + sn-glycerol 3-phosphate = a 1,2-diacyl-sn-glycero-3-phospho-(1'-sn-glycero-3'-phosphate) + CMP + H(+)</text>
        <dbReference type="Rhea" id="RHEA:12593"/>
        <dbReference type="ChEBI" id="CHEBI:15378"/>
        <dbReference type="ChEBI" id="CHEBI:57597"/>
        <dbReference type="ChEBI" id="CHEBI:58332"/>
        <dbReference type="ChEBI" id="CHEBI:60110"/>
        <dbReference type="ChEBI" id="CHEBI:60377"/>
        <dbReference type="EC" id="2.7.8.5"/>
    </reaction>
</comment>
<dbReference type="InterPro" id="IPR050324">
    <property type="entry name" value="CDP-alcohol_PTase-I"/>
</dbReference>
<proteinExistence type="inferred from homology"/>
<evidence type="ECO:0000256" key="3">
    <source>
        <dbReference type="ARBA" id="ARBA00005189"/>
    </source>
</evidence>
<dbReference type="OrthoDB" id="9796672at2"/>
<evidence type="ECO:0000256" key="5">
    <source>
        <dbReference type="ARBA" id="ARBA00013170"/>
    </source>
</evidence>